<reference evidence="2 3" key="1">
    <citation type="submission" date="2020-12" db="EMBL/GenBank/DDBJ databases">
        <title>Comparative genomic insights into the epidemiology and virulence of plant pathogenic Pseudomonads from Turkey.</title>
        <authorList>
            <person name="Dillon M."/>
            <person name="Ruiz-Bedoya T."/>
            <person name="Bendalovic-Torma C."/>
            <person name="Guttman K.M."/>
            <person name="Kwak H."/>
            <person name="Middleton M.A."/>
            <person name="Wang P.W."/>
            <person name="Horuz S."/>
            <person name="Aysan Y."/>
            <person name="Guttman D.S."/>
        </authorList>
    </citation>
    <scope>NUCLEOTIDE SEQUENCE [LARGE SCALE GENOMIC DNA]</scope>
    <source>
        <strain evidence="2 3">S5_IA_2b</strain>
    </source>
</reference>
<name>A0ABS0UL21_9PSED</name>
<keyword evidence="3" id="KW-1185">Reference proteome</keyword>
<feature type="compositionally biased region" description="Polar residues" evidence="1">
    <location>
        <begin position="111"/>
        <end position="124"/>
    </location>
</feature>
<gene>
    <name evidence="2" type="ORF">YA0852_19600</name>
</gene>
<accession>A0ABS0UL21</accession>
<dbReference type="Proteomes" id="UP000648914">
    <property type="component" value="Unassembled WGS sequence"/>
</dbReference>
<proteinExistence type="predicted"/>
<sequence length="470" mass="49537">MSKGHYVVLGDQTTCGGRILEGDPTFKLRGLHRALEGARVTCGNHAGSFRILGGISNMRRNGKRVAGTLDSVSSCPCGARLIPSVLTAIYEKREAEPPASQRVAQPGEATVNGNPVTPSQSAFTPSDHAVPTVVNSVQGQEPGFYIVPKSMSREALEAALFPTLDPAVMRKFQSLNPNTGHVKAGSMIVLSDPNNTSCTYQEAQLMQAARQVDASLDALTPDEADFLFRHGAEIAGFIGHTSTWLGVSAVVMEKHLSNLRDTLQAMERLHQESYRQHGHLRSPQFFADRQRLMNQLDAHLLNSTRLRGQTTLGDHPKLKTALGISSRSLVHHWDKAGGPGQIPGYAAHVEAVSRATKYMKAGGYIGIGLGGVSSLLAIQQVCNGDSGAACEKVKFTEGGKFAGSTAIGAASGLAASYASTAVCVALGVTTGIGGVICVAAVVGTGAWVGTTYGGKTGEYIGEKIYEARQP</sequence>
<dbReference type="InterPro" id="IPR008727">
    <property type="entry name" value="PAAR_motif"/>
</dbReference>
<organism evidence="2 3">
    <name type="scientific">Pseudomonas synxantha</name>
    <dbReference type="NCBI Taxonomy" id="47883"/>
    <lineage>
        <taxon>Bacteria</taxon>
        <taxon>Pseudomonadati</taxon>
        <taxon>Pseudomonadota</taxon>
        <taxon>Gammaproteobacteria</taxon>
        <taxon>Pseudomonadales</taxon>
        <taxon>Pseudomonadaceae</taxon>
        <taxon>Pseudomonas</taxon>
    </lineage>
</organism>
<dbReference type="Pfam" id="PF05488">
    <property type="entry name" value="PAAR_motif"/>
    <property type="match status" value="1"/>
</dbReference>
<evidence type="ECO:0000313" key="2">
    <source>
        <dbReference type="EMBL" id="MBI6566298.1"/>
    </source>
</evidence>
<dbReference type="EMBL" id="JAEILG010000046">
    <property type="protein sequence ID" value="MBI6566298.1"/>
    <property type="molecule type" value="Genomic_DNA"/>
</dbReference>
<dbReference type="CDD" id="cd14744">
    <property type="entry name" value="PAAR_CT_2"/>
    <property type="match status" value="1"/>
</dbReference>
<protein>
    <submittedName>
        <fullName evidence="2">PAAR domain-containing protein</fullName>
    </submittedName>
</protein>
<feature type="region of interest" description="Disordered" evidence="1">
    <location>
        <begin position="96"/>
        <end position="127"/>
    </location>
</feature>
<dbReference type="RefSeq" id="WP_198719054.1">
    <property type="nucleotide sequence ID" value="NZ_JAEIKU010000007.1"/>
</dbReference>
<evidence type="ECO:0000313" key="3">
    <source>
        <dbReference type="Proteomes" id="UP000648914"/>
    </source>
</evidence>
<comment type="caution">
    <text evidence="2">The sequence shown here is derived from an EMBL/GenBank/DDBJ whole genome shotgun (WGS) entry which is preliminary data.</text>
</comment>
<evidence type="ECO:0000256" key="1">
    <source>
        <dbReference type="SAM" id="MobiDB-lite"/>
    </source>
</evidence>